<dbReference type="InterPro" id="IPR050153">
    <property type="entry name" value="Metal_Ion_Import_ABC"/>
</dbReference>
<dbReference type="SUPFAM" id="SSF52540">
    <property type="entry name" value="P-loop containing nucleoside triphosphate hydrolases"/>
    <property type="match status" value="1"/>
</dbReference>
<evidence type="ECO:0000256" key="3">
    <source>
        <dbReference type="ARBA" id="ARBA00022741"/>
    </source>
</evidence>
<dbReference type="PANTHER" id="PTHR42734:SF5">
    <property type="entry name" value="IRON TRANSPORT SYSTEM ATP-BINDING PROTEIN HI_0361-RELATED"/>
    <property type="match status" value="1"/>
</dbReference>
<dbReference type="InterPro" id="IPR017871">
    <property type="entry name" value="ABC_transporter-like_CS"/>
</dbReference>
<evidence type="ECO:0000256" key="4">
    <source>
        <dbReference type="ARBA" id="ARBA00022840"/>
    </source>
</evidence>
<dbReference type="GeneID" id="86842501"/>
<evidence type="ECO:0000256" key="2">
    <source>
        <dbReference type="ARBA" id="ARBA00022448"/>
    </source>
</evidence>
<dbReference type="NCBIfam" id="TIGR03771">
    <property type="entry name" value="anch_rpt_ABC"/>
    <property type="match status" value="1"/>
</dbReference>
<dbReference type="GO" id="GO:0016887">
    <property type="term" value="F:ATP hydrolysis activity"/>
    <property type="evidence" value="ECO:0007669"/>
    <property type="project" value="InterPro"/>
</dbReference>
<dbReference type="GO" id="GO:0005524">
    <property type="term" value="F:ATP binding"/>
    <property type="evidence" value="ECO:0007669"/>
    <property type="project" value="UniProtKB-KW"/>
</dbReference>
<dbReference type="Pfam" id="PF00005">
    <property type="entry name" value="ABC_tran"/>
    <property type="match status" value="1"/>
</dbReference>
<dbReference type="InterPro" id="IPR003593">
    <property type="entry name" value="AAA+_ATPase"/>
</dbReference>
<protein>
    <submittedName>
        <fullName evidence="6">Anchored repeat-type ABC transporter ATP-binding subunit</fullName>
    </submittedName>
</protein>
<comment type="similarity">
    <text evidence="1">Belongs to the ABC transporter superfamily.</text>
</comment>
<evidence type="ECO:0000313" key="7">
    <source>
        <dbReference type="Proteomes" id="UP000549517"/>
    </source>
</evidence>
<dbReference type="RefSeq" id="WP_259855203.1">
    <property type="nucleotide sequence ID" value="NZ_BAAAKH010000002.1"/>
</dbReference>
<dbReference type="Proteomes" id="UP000549517">
    <property type="component" value="Unassembled WGS sequence"/>
</dbReference>
<dbReference type="PROSITE" id="PS00211">
    <property type="entry name" value="ABC_TRANSPORTER_1"/>
    <property type="match status" value="1"/>
</dbReference>
<evidence type="ECO:0000259" key="5">
    <source>
        <dbReference type="PROSITE" id="PS50893"/>
    </source>
</evidence>
<dbReference type="InterPro" id="IPR022508">
    <property type="entry name" value="ABC_trspt_anch-rpt_ATP-bd"/>
</dbReference>
<keyword evidence="2" id="KW-0813">Transport</keyword>
<dbReference type="PROSITE" id="PS50893">
    <property type="entry name" value="ABC_TRANSPORTER_2"/>
    <property type="match status" value="1"/>
</dbReference>
<accession>A0A849AQZ0</accession>
<evidence type="ECO:0000313" key="6">
    <source>
        <dbReference type="EMBL" id="NNG78202.1"/>
    </source>
</evidence>
<reference evidence="6 7" key="1">
    <citation type="submission" date="2020-05" db="EMBL/GenBank/DDBJ databases">
        <title>MicrobeNet Type strains.</title>
        <authorList>
            <person name="Nicholson A.C."/>
        </authorList>
    </citation>
    <scope>NUCLEOTIDE SEQUENCE [LARGE SCALE GENOMIC DNA]</scope>
    <source>
        <strain evidence="6 7">CCUG 46604</strain>
    </source>
</reference>
<dbReference type="AlphaFoldDB" id="A0A849AQZ0"/>
<keyword evidence="3" id="KW-0547">Nucleotide-binding</keyword>
<dbReference type="InterPro" id="IPR027417">
    <property type="entry name" value="P-loop_NTPase"/>
</dbReference>
<dbReference type="SMART" id="SM00382">
    <property type="entry name" value="AAA"/>
    <property type="match status" value="1"/>
</dbReference>
<feature type="domain" description="ABC transporter" evidence="5">
    <location>
        <begin position="12"/>
        <end position="242"/>
    </location>
</feature>
<comment type="caution">
    <text evidence="6">The sequence shown here is derived from an EMBL/GenBank/DDBJ whole genome shotgun (WGS) entry which is preliminary data.</text>
</comment>
<dbReference type="InterPro" id="IPR003439">
    <property type="entry name" value="ABC_transporter-like_ATP-bd"/>
</dbReference>
<keyword evidence="4 6" id="KW-0067">ATP-binding</keyword>
<organism evidence="6 7">
    <name type="scientific">Brevibacterium luteolum</name>
    <dbReference type="NCBI Taxonomy" id="199591"/>
    <lineage>
        <taxon>Bacteria</taxon>
        <taxon>Bacillati</taxon>
        <taxon>Actinomycetota</taxon>
        <taxon>Actinomycetes</taxon>
        <taxon>Micrococcales</taxon>
        <taxon>Brevibacteriaceae</taxon>
        <taxon>Brevibacterium</taxon>
    </lineage>
</organism>
<dbReference type="Gene3D" id="3.40.50.300">
    <property type="entry name" value="P-loop containing nucleotide triphosphate hydrolases"/>
    <property type="match status" value="1"/>
</dbReference>
<sequence length="255" mass="27124">MTSTATASGAALTVAGLTVDLGGRPVLTGLNLTVEHGQFLGLLGPNGAGKTTLLRAILGLLPHRGDIRVAGKPAAALRGRIGYVPQRHEFTWDFPISVEDVVLTGRSSRLGWLRRPQVADFQAVNTALAQVELDHVRGRPVAELSGGQRQRVLVARALAMDSQLLLLDEPFTGVDMPTAELLTGLFGRLAAHGRTVIMSTHDLPSAMATCTQIALLRGTIRQQGTPDEVRDRQAWMDTFSVSATSPLLTSIGLIA</sequence>
<gene>
    <name evidence="6" type="ORF">HLA91_02280</name>
</gene>
<name>A0A849AQZ0_9MICO</name>
<dbReference type="PANTHER" id="PTHR42734">
    <property type="entry name" value="METAL TRANSPORT SYSTEM ATP-BINDING PROTEIN TM_0124-RELATED"/>
    <property type="match status" value="1"/>
</dbReference>
<proteinExistence type="inferred from homology"/>
<dbReference type="CDD" id="cd03235">
    <property type="entry name" value="ABC_Metallic_Cations"/>
    <property type="match status" value="1"/>
</dbReference>
<evidence type="ECO:0000256" key="1">
    <source>
        <dbReference type="ARBA" id="ARBA00005417"/>
    </source>
</evidence>
<dbReference type="EMBL" id="JABEMC010000001">
    <property type="protein sequence ID" value="NNG78202.1"/>
    <property type="molecule type" value="Genomic_DNA"/>
</dbReference>